<evidence type="ECO:0000256" key="1">
    <source>
        <dbReference type="ARBA" id="ARBA00001231"/>
    </source>
</evidence>
<keyword evidence="9" id="KW-1185">Reference proteome</keyword>
<dbReference type="AlphaFoldDB" id="A0A426JVV7"/>
<dbReference type="GO" id="GO:0005975">
    <property type="term" value="P:carbohydrate metabolic process"/>
    <property type="evidence" value="ECO:0007669"/>
    <property type="project" value="InterPro"/>
</dbReference>
<dbReference type="FunFam" id="3.20.20.300:FF:000014">
    <property type="entry name" value="Beta-hexosaminidase, lipoprotein"/>
    <property type="match status" value="1"/>
</dbReference>
<gene>
    <name evidence="8" type="ORF">EIL87_10445</name>
</gene>
<accession>A0A426JVV7</accession>
<evidence type="ECO:0000256" key="4">
    <source>
        <dbReference type="ARBA" id="ARBA00022801"/>
    </source>
</evidence>
<dbReference type="InterPro" id="IPR036962">
    <property type="entry name" value="Glyco_hydro_3_N_sf"/>
</dbReference>
<proteinExistence type="inferred from homology"/>
<protein>
    <recommendedName>
        <fullName evidence="3">beta-N-acetylhexosaminidase</fullName>
        <ecNumber evidence="3">3.2.1.52</ecNumber>
    </recommendedName>
</protein>
<dbReference type="SUPFAM" id="SSF52279">
    <property type="entry name" value="Beta-D-glucan exohydrolase, C-terminal domain"/>
    <property type="match status" value="1"/>
</dbReference>
<dbReference type="InterPro" id="IPR036881">
    <property type="entry name" value="Glyco_hydro_3_C_sf"/>
</dbReference>
<dbReference type="Gene3D" id="3.40.50.1700">
    <property type="entry name" value="Glycoside hydrolase family 3 C-terminal domain"/>
    <property type="match status" value="1"/>
</dbReference>
<dbReference type="PANTHER" id="PTHR30480:SF13">
    <property type="entry name" value="BETA-HEXOSAMINIDASE"/>
    <property type="match status" value="1"/>
</dbReference>
<dbReference type="PROSITE" id="PS51318">
    <property type="entry name" value="TAT"/>
    <property type="match status" value="1"/>
</dbReference>
<evidence type="ECO:0000259" key="6">
    <source>
        <dbReference type="Pfam" id="PF00933"/>
    </source>
</evidence>
<feature type="domain" description="Glycoside hydrolase family 3 C-terminal" evidence="7">
    <location>
        <begin position="436"/>
        <end position="601"/>
    </location>
</feature>
<dbReference type="InterPro" id="IPR050226">
    <property type="entry name" value="NagZ_Beta-hexosaminidase"/>
</dbReference>
<dbReference type="Proteomes" id="UP000274515">
    <property type="component" value="Unassembled WGS sequence"/>
</dbReference>
<dbReference type="InterPro" id="IPR001764">
    <property type="entry name" value="Glyco_hydro_3_N"/>
</dbReference>
<dbReference type="EMBL" id="RSAA01000009">
    <property type="protein sequence ID" value="RRO17221.1"/>
    <property type="molecule type" value="Genomic_DNA"/>
</dbReference>
<name>A0A426JVV7_9PSEU</name>
<keyword evidence="4 8" id="KW-0378">Hydrolase</keyword>
<dbReference type="Gene3D" id="3.20.20.300">
    <property type="entry name" value="Glycoside hydrolase, family 3, N-terminal domain"/>
    <property type="match status" value="1"/>
</dbReference>
<dbReference type="InterPro" id="IPR017853">
    <property type="entry name" value="GH"/>
</dbReference>
<reference evidence="8 9" key="1">
    <citation type="submission" date="2018-11" db="EMBL/GenBank/DDBJ databases">
        <title>Saccharopolyspora rhizosphaerae sp. nov., an actinomycete isolated from rhizosphere soil in Thailand.</title>
        <authorList>
            <person name="Intra B."/>
            <person name="Euanorasetr J."/>
            <person name="Take A."/>
            <person name="Inahashi Y."/>
            <person name="Mori M."/>
            <person name="Panbangred W."/>
            <person name="Matsumoto A."/>
        </authorList>
    </citation>
    <scope>NUCLEOTIDE SEQUENCE [LARGE SCALE GENOMIC DNA]</scope>
    <source>
        <strain evidence="8 9">H219</strain>
    </source>
</reference>
<dbReference type="GO" id="GO:0004563">
    <property type="term" value="F:beta-N-acetylhexosaminidase activity"/>
    <property type="evidence" value="ECO:0007669"/>
    <property type="project" value="UniProtKB-EC"/>
</dbReference>
<dbReference type="InterPro" id="IPR002772">
    <property type="entry name" value="Glyco_hydro_3_C"/>
</dbReference>
<sequence length="602" mass="64069">MVNSSRWEADVALRTRTRRAFIALSALAVGATALTTTGSAWESRARSADELLREMTLEEKVGQLFVTYAYGRTADTPDPVNREEFGVDTPAQVVEKYHLGGIIHFTWSNSLYEPKQIAELSNGLQSAATGSGARVPLLISTDQEQGQVTRITEPATQLPGNMALGAGRNPQDAERSAAITGTELRAMGLNMNFAPSGDVNVNPANPVIGVRSFASDPALAAEFTAAQVRGYEDAQPAGEGVSASVKHFPGHGDTNTDSHTALPVIEHDREQWEQLDAPPFKEAIAADVDSVMSAHIVVPKLDDSGEPATLAPNVLTGMLRQELGYQGVVFTDSLQMEGVRQQHPDAEIPVLALQAGADVMLMPQNLQVAIDGVIAAVRDGRLTEQRIDESVSRVLKLKESRGVLANPFVDVSAVDSVVGNRQHRAEAQQITDRTTTLLRNDAALPLKSPGRVFVTGATEKGTAALSDSVRARGAQSSALATGLQPTQEQIDQAVAQAKSHDVAVVLTSAAWNQDNAGQLDLVRALQQTGKPVVAVATRDPYDAAYVDVPAWIASYSDKPVAMESVAKVLFGENAPAGKLPVAVPEPGRPGSDRYPFGFGLTW</sequence>
<keyword evidence="5" id="KW-0326">Glycosidase</keyword>
<evidence type="ECO:0000313" key="9">
    <source>
        <dbReference type="Proteomes" id="UP000274515"/>
    </source>
</evidence>
<dbReference type="PANTHER" id="PTHR30480">
    <property type="entry name" value="BETA-HEXOSAMINIDASE-RELATED"/>
    <property type="match status" value="1"/>
</dbReference>
<organism evidence="8 9">
    <name type="scientific">Saccharopolyspora rhizosphaerae</name>
    <dbReference type="NCBI Taxonomy" id="2492662"/>
    <lineage>
        <taxon>Bacteria</taxon>
        <taxon>Bacillati</taxon>
        <taxon>Actinomycetota</taxon>
        <taxon>Actinomycetes</taxon>
        <taxon>Pseudonocardiales</taxon>
        <taxon>Pseudonocardiaceae</taxon>
        <taxon>Saccharopolyspora</taxon>
    </lineage>
</organism>
<feature type="domain" description="Glycoside hydrolase family 3 N-terminal" evidence="6">
    <location>
        <begin position="56"/>
        <end position="397"/>
    </location>
</feature>
<evidence type="ECO:0000313" key="8">
    <source>
        <dbReference type="EMBL" id="RRO17221.1"/>
    </source>
</evidence>
<evidence type="ECO:0000259" key="7">
    <source>
        <dbReference type="Pfam" id="PF01915"/>
    </source>
</evidence>
<dbReference type="InterPro" id="IPR006311">
    <property type="entry name" value="TAT_signal"/>
</dbReference>
<comment type="similarity">
    <text evidence="2">Belongs to the glycosyl hydrolase 3 family.</text>
</comment>
<comment type="caution">
    <text evidence="8">The sequence shown here is derived from an EMBL/GenBank/DDBJ whole genome shotgun (WGS) entry which is preliminary data.</text>
</comment>
<dbReference type="EC" id="3.2.1.52" evidence="3"/>
<dbReference type="SUPFAM" id="SSF51445">
    <property type="entry name" value="(Trans)glycosidases"/>
    <property type="match status" value="1"/>
</dbReference>
<evidence type="ECO:0000256" key="2">
    <source>
        <dbReference type="ARBA" id="ARBA00005336"/>
    </source>
</evidence>
<evidence type="ECO:0000256" key="3">
    <source>
        <dbReference type="ARBA" id="ARBA00012663"/>
    </source>
</evidence>
<dbReference type="RefSeq" id="WP_125090037.1">
    <property type="nucleotide sequence ID" value="NZ_RSAA01000009.1"/>
</dbReference>
<dbReference type="Pfam" id="PF01915">
    <property type="entry name" value="Glyco_hydro_3_C"/>
    <property type="match status" value="1"/>
</dbReference>
<dbReference type="GO" id="GO:0009254">
    <property type="term" value="P:peptidoglycan turnover"/>
    <property type="evidence" value="ECO:0007669"/>
    <property type="project" value="TreeGrafter"/>
</dbReference>
<dbReference type="OrthoDB" id="9805821at2"/>
<comment type="catalytic activity">
    <reaction evidence="1">
        <text>Hydrolysis of terminal non-reducing N-acetyl-D-hexosamine residues in N-acetyl-beta-D-hexosaminides.</text>
        <dbReference type="EC" id="3.2.1.52"/>
    </reaction>
</comment>
<dbReference type="Pfam" id="PF00933">
    <property type="entry name" value="Glyco_hydro_3"/>
    <property type="match status" value="1"/>
</dbReference>
<evidence type="ECO:0000256" key="5">
    <source>
        <dbReference type="ARBA" id="ARBA00023295"/>
    </source>
</evidence>